<proteinExistence type="predicted"/>
<reference evidence="2" key="1">
    <citation type="submission" date="2019-09" db="EMBL/GenBank/DDBJ databases">
        <title>Distinct polysaccharide growth profiles of human intestinal Prevotella copri isolates.</title>
        <authorList>
            <person name="Fehlner-Peach H."/>
            <person name="Magnabosco C."/>
            <person name="Raghavan V."/>
            <person name="Scher J.U."/>
            <person name="Tett A."/>
            <person name="Cox L.M."/>
            <person name="Gottsegen C."/>
            <person name="Watters A."/>
            <person name="Wiltshire- Gordon J.D."/>
            <person name="Segata N."/>
            <person name="Bonneau R."/>
            <person name="Littman D.R."/>
        </authorList>
    </citation>
    <scope>NUCLEOTIDE SEQUENCE [LARGE SCALE GENOMIC DNA]</scope>
    <source>
        <strain evidence="2">iP54</strain>
    </source>
</reference>
<dbReference type="AlphaFoldDB" id="A0A646HKT3"/>
<sequence>MFTTQFWLIVIGFAQMIGCSWICSKFQKRSYKREIRSRHSYVLLAKLLAEEEKLRCNISKCNEDGTGEVYLGLSEGIVKVFSLGNGRFAISLVGAVIINDLHVDMAREICKDLNTKESRVRYSVGFEPAFSKTGISITCDFEEDGDDETTEYDILSYTKTYLEPKQQELQTIWTRKMKEIQ</sequence>
<evidence type="ECO:0000313" key="2">
    <source>
        <dbReference type="Proteomes" id="UP000420635"/>
    </source>
</evidence>
<gene>
    <name evidence="1" type="ORF">F7D59_07140</name>
</gene>
<name>A0A646HKT3_9BACT</name>
<dbReference type="EMBL" id="VZBQ01000082">
    <property type="protein sequence ID" value="MQN89628.1"/>
    <property type="molecule type" value="Genomic_DNA"/>
</dbReference>
<organism evidence="1 2">
    <name type="scientific">Segatella copri</name>
    <dbReference type="NCBI Taxonomy" id="165179"/>
    <lineage>
        <taxon>Bacteria</taxon>
        <taxon>Pseudomonadati</taxon>
        <taxon>Bacteroidota</taxon>
        <taxon>Bacteroidia</taxon>
        <taxon>Bacteroidales</taxon>
        <taxon>Prevotellaceae</taxon>
        <taxon>Segatella</taxon>
    </lineage>
</organism>
<evidence type="ECO:0000313" key="1">
    <source>
        <dbReference type="EMBL" id="MQN89628.1"/>
    </source>
</evidence>
<dbReference type="Proteomes" id="UP000420635">
    <property type="component" value="Unassembled WGS sequence"/>
</dbReference>
<protein>
    <submittedName>
        <fullName evidence="1">Uncharacterized protein</fullName>
    </submittedName>
</protein>
<accession>A0A646HKT3</accession>
<comment type="caution">
    <text evidence="1">The sequence shown here is derived from an EMBL/GenBank/DDBJ whole genome shotgun (WGS) entry which is preliminary data.</text>
</comment>
<dbReference type="RefSeq" id="WP_153113266.1">
    <property type="nucleotide sequence ID" value="NZ_VZAS01000092.1"/>
</dbReference>